<dbReference type="EMBL" id="CM000638">
    <property type="protein sequence ID" value="EED96708.1"/>
    <property type="molecule type" value="Genomic_DNA"/>
</dbReference>
<feature type="compositionally biased region" description="Basic and acidic residues" evidence="1">
    <location>
        <begin position="135"/>
        <end position="151"/>
    </location>
</feature>
<dbReference type="InParanoid" id="B8BSF1"/>
<evidence type="ECO:0000313" key="2">
    <source>
        <dbReference type="EMBL" id="EED96708.1"/>
    </source>
</evidence>
<evidence type="ECO:0000256" key="1">
    <source>
        <dbReference type="SAM" id="MobiDB-lite"/>
    </source>
</evidence>
<feature type="compositionally biased region" description="Basic and acidic residues" evidence="1">
    <location>
        <begin position="162"/>
        <end position="172"/>
    </location>
</feature>
<gene>
    <name evidence="2" type="ORF">THAPSDRAFT_21068</name>
</gene>
<evidence type="ECO:0000313" key="3">
    <source>
        <dbReference type="Proteomes" id="UP000001449"/>
    </source>
</evidence>
<dbReference type="KEGG" id="tps:THAPSDRAFT_21068"/>
<dbReference type="RefSeq" id="XP_002287067.1">
    <property type="nucleotide sequence ID" value="XM_002287031.1"/>
</dbReference>
<organism evidence="2 3">
    <name type="scientific">Thalassiosira pseudonana</name>
    <name type="common">Marine diatom</name>
    <name type="synonym">Cyclotella nana</name>
    <dbReference type="NCBI Taxonomy" id="35128"/>
    <lineage>
        <taxon>Eukaryota</taxon>
        <taxon>Sar</taxon>
        <taxon>Stramenopiles</taxon>
        <taxon>Ochrophyta</taxon>
        <taxon>Bacillariophyta</taxon>
        <taxon>Coscinodiscophyceae</taxon>
        <taxon>Thalassiosirophycidae</taxon>
        <taxon>Thalassiosirales</taxon>
        <taxon>Thalassiosiraceae</taxon>
        <taxon>Thalassiosira</taxon>
    </lineage>
</organism>
<sequence length="408" mass="44202">MTNAKQVSRGKMDHSMGWPPIALSASESFESKSSNSSSGKYVYRTPGLSVSRCFEKDIYISSKSVVSLEGIRTRSYPNQRLYHEEDGSDTSATTPDDADDFALGIEDLLPTMSKESLDDSAKEVTVASAISIDIETDKSKDSSENKNKEAANKAIAPTKTSDGVEKLPERQRSAMHSFLSSPTSMNWDDLVRSMREEMFIQTITIQPTSSDDSSLGSLGSGSSISSMDSSLSSKSSLRRTSTGDSNDDNDSFYNQIRGKSKKSSEKEVSSKAKSASAKTKAHNPFAFGNHPLLPMVVEEGNISPFPTSCWDGSDVEEEEGQAEVVDVVKHATEGMQVLGSFASSIGASATMDVAKGDVAVLAKVSDTGRTKKKNRAITILPASRSANRRVPTCWQLTRHRCRKTRAEI</sequence>
<dbReference type="PaxDb" id="35128-Thaps21068"/>
<name>B8BSF1_THAPS</name>
<feature type="region of interest" description="Disordered" evidence="1">
    <location>
        <begin position="204"/>
        <end position="282"/>
    </location>
</feature>
<proteinExistence type="predicted"/>
<dbReference type="GeneID" id="7446809"/>
<accession>B8BSF1</accession>
<feature type="region of interest" description="Disordered" evidence="1">
    <location>
        <begin position="74"/>
        <end position="98"/>
    </location>
</feature>
<dbReference type="AlphaFoldDB" id="B8BSF1"/>
<feature type="compositionally biased region" description="Low complexity" evidence="1">
    <location>
        <begin position="209"/>
        <end position="235"/>
    </location>
</feature>
<dbReference type="HOGENOM" id="CLU_675276_0_0_1"/>
<feature type="region of interest" description="Disordered" evidence="1">
    <location>
        <begin position="132"/>
        <end position="185"/>
    </location>
</feature>
<reference evidence="2 3" key="2">
    <citation type="journal article" date="2008" name="Nature">
        <title>The Phaeodactylum genome reveals the evolutionary history of diatom genomes.</title>
        <authorList>
            <person name="Bowler C."/>
            <person name="Allen A.E."/>
            <person name="Badger J.H."/>
            <person name="Grimwood J."/>
            <person name="Jabbari K."/>
            <person name="Kuo A."/>
            <person name="Maheswari U."/>
            <person name="Martens C."/>
            <person name="Maumus F."/>
            <person name="Otillar R.P."/>
            <person name="Rayko E."/>
            <person name="Salamov A."/>
            <person name="Vandepoele K."/>
            <person name="Beszteri B."/>
            <person name="Gruber A."/>
            <person name="Heijde M."/>
            <person name="Katinka M."/>
            <person name="Mock T."/>
            <person name="Valentin K."/>
            <person name="Verret F."/>
            <person name="Berges J.A."/>
            <person name="Brownlee C."/>
            <person name="Cadoret J.P."/>
            <person name="Chiovitti A."/>
            <person name="Choi C.J."/>
            <person name="Coesel S."/>
            <person name="De Martino A."/>
            <person name="Detter J.C."/>
            <person name="Durkin C."/>
            <person name="Falciatore A."/>
            <person name="Fournet J."/>
            <person name="Haruta M."/>
            <person name="Huysman M.J."/>
            <person name="Jenkins B.D."/>
            <person name="Jiroutova K."/>
            <person name="Jorgensen R.E."/>
            <person name="Joubert Y."/>
            <person name="Kaplan A."/>
            <person name="Kroger N."/>
            <person name="Kroth P.G."/>
            <person name="La Roche J."/>
            <person name="Lindquist E."/>
            <person name="Lommer M."/>
            <person name="Martin-Jezequel V."/>
            <person name="Lopez P.J."/>
            <person name="Lucas S."/>
            <person name="Mangogna M."/>
            <person name="McGinnis K."/>
            <person name="Medlin L.K."/>
            <person name="Montsant A."/>
            <person name="Oudot-Le Secq M.P."/>
            <person name="Napoli C."/>
            <person name="Obornik M."/>
            <person name="Parker M.S."/>
            <person name="Petit J.L."/>
            <person name="Porcel B.M."/>
            <person name="Poulsen N."/>
            <person name="Robison M."/>
            <person name="Rychlewski L."/>
            <person name="Rynearson T.A."/>
            <person name="Schmutz J."/>
            <person name="Shapiro H."/>
            <person name="Siaut M."/>
            <person name="Stanley M."/>
            <person name="Sussman M.R."/>
            <person name="Taylor A.R."/>
            <person name="Vardi A."/>
            <person name="von Dassow P."/>
            <person name="Vyverman W."/>
            <person name="Willis A."/>
            <person name="Wyrwicz L.S."/>
            <person name="Rokhsar D.S."/>
            <person name="Weissenbach J."/>
            <person name="Armbrust E.V."/>
            <person name="Green B.R."/>
            <person name="Van de Peer Y."/>
            <person name="Grigoriev I.V."/>
        </authorList>
    </citation>
    <scope>NUCLEOTIDE SEQUENCE [LARGE SCALE GENOMIC DNA]</scope>
    <source>
        <strain evidence="2 3">CCMP1335</strain>
    </source>
</reference>
<dbReference type="Proteomes" id="UP000001449">
    <property type="component" value="Chromosome 1"/>
</dbReference>
<reference evidence="2 3" key="1">
    <citation type="journal article" date="2004" name="Science">
        <title>The genome of the diatom Thalassiosira pseudonana: ecology, evolution, and metabolism.</title>
        <authorList>
            <person name="Armbrust E.V."/>
            <person name="Berges J.A."/>
            <person name="Bowler C."/>
            <person name="Green B.R."/>
            <person name="Martinez D."/>
            <person name="Putnam N.H."/>
            <person name="Zhou S."/>
            <person name="Allen A.E."/>
            <person name="Apt K.E."/>
            <person name="Bechner M."/>
            <person name="Brzezinski M.A."/>
            <person name="Chaal B.K."/>
            <person name="Chiovitti A."/>
            <person name="Davis A.K."/>
            <person name="Demarest M.S."/>
            <person name="Detter J.C."/>
            <person name="Glavina T."/>
            <person name="Goodstein D."/>
            <person name="Hadi M.Z."/>
            <person name="Hellsten U."/>
            <person name="Hildebrand M."/>
            <person name="Jenkins B.D."/>
            <person name="Jurka J."/>
            <person name="Kapitonov V.V."/>
            <person name="Kroger N."/>
            <person name="Lau W.W."/>
            <person name="Lane T.W."/>
            <person name="Larimer F.W."/>
            <person name="Lippmeier J.C."/>
            <person name="Lucas S."/>
            <person name="Medina M."/>
            <person name="Montsant A."/>
            <person name="Obornik M."/>
            <person name="Parker M.S."/>
            <person name="Palenik B."/>
            <person name="Pazour G.J."/>
            <person name="Richardson P.M."/>
            <person name="Rynearson T.A."/>
            <person name="Saito M.A."/>
            <person name="Schwartz D.C."/>
            <person name="Thamatrakoln K."/>
            <person name="Valentin K."/>
            <person name="Vardi A."/>
            <person name="Wilkerson F.P."/>
            <person name="Rokhsar D.S."/>
        </authorList>
    </citation>
    <scope>NUCLEOTIDE SEQUENCE [LARGE SCALE GENOMIC DNA]</scope>
    <source>
        <strain evidence="2 3">CCMP1335</strain>
    </source>
</reference>
<keyword evidence="3" id="KW-1185">Reference proteome</keyword>
<protein>
    <submittedName>
        <fullName evidence="2">Uncharacterized protein</fullName>
    </submittedName>
</protein>